<evidence type="ECO:0000256" key="1">
    <source>
        <dbReference type="SAM" id="MobiDB-lite"/>
    </source>
</evidence>
<gene>
    <name evidence="3" type="ORF">QBC37DRAFT_457518</name>
</gene>
<reference evidence="3" key="2">
    <citation type="submission" date="2023-05" db="EMBL/GenBank/DDBJ databases">
        <authorList>
            <consortium name="Lawrence Berkeley National Laboratory"/>
            <person name="Steindorff A."/>
            <person name="Hensen N."/>
            <person name="Bonometti L."/>
            <person name="Westerberg I."/>
            <person name="Brannstrom I.O."/>
            <person name="Guillou S."/>
            <person name="Cros-Aarteil S."/>
            <person name="Calhoun S."/>
            <person name="Haridas S."/>
            <person name="Kuo A."/>
            <person name="Mondo S."/>
            <person name="Pangilinan J."/>
            <person name="Riley R."/>
            <person name="Labutti K."/>
            <person name="Andreopoulos B."/>
            <person name="Lipzen A."/>
            <person name="Chen C."/>
            <person name="Yanf M."/>
            <person name="Daum C."/>
            <person name="Ng V."/>
            <person name="Clum A."/>
            <person name="Ohm R."/>
            <person name="Martin F."/>
            <person name="Silar P."/>
            <person name="Natvig D."/>
            <person name="Lalanne C."/>
            <person name="Gautier V."/>
            <person name="Ament-Velasquez S.L."/>
            <person name="Kruys A."/>
            <person name="Hutchinson M.I."/>
            <person name="Powell A.J."/>
            <person name="Barry K."/>
            <person name="Miller A.N."/>
            <person name="Grigoriev I.V."/>
            <person name="Debuchy R."/>
            <person name="Gladieux P."/>
            <person name="Thoren M.H."/>
            <person name="Johannesson H."/>
        </authorList>
    </citation>
    <scope>NUCLEOTIDE SEQUENCE</scope>
    <source>
        <strain evidence="3">PSN293</strain>
    </source>
</reference>
<evidence type="ECO:0000313" key="4">
    <source>
        <dbReference type="Proteomes" id="UP001301769"/>
    </source>
</evidence>
<feature type="transmembrane region" description="Helical" evidence="2">
    <location>
        <begin position="211"/>
        <end position="233"/>
    </location>
</feature>
<sequence length="320" mass="34857">MITGTEFECNSPRIPELESNTPLPTELDSQSHFISPTELEASGARYGGQAPAEIMDTRRDTETPLVSPLSSGSVRSINGYQPFPYASPTDVEHGYGSDGAATYHYFPTVPHEQSSVTRDAPCSTDGSGSWDWIPNKLDATPDQYYQMYINDVFHSISSPMFEVSESFRVFPPSSATSSQTSSATESSASNPTNLTDPGHESQPHGLSTKTVIAISVGVSLGVVVLLVLAKVVIPRYYTGKRRKETECDTEGFNGGDGGGRIAELHDQSSTLSPAGLGRSEFDGQYPTMSREKAWDHNTNTWRVMFVLSFLEHQLSMVPQN</sequence>
<keyword evidence="2" id="KW-0472">Membrane</keyword>
<keyword evidence="2" id="KW-1133">Transmembrane helix</keyword>
<comment type="caution">
    <text evidence="3">The sequence shown here is derived from an EMBL/GenBank/DDBJ whole genome shotgun (WGS) entry which is preliminary data.</text>
</comment>
<dbReference type="Proteomes" id="UP001301769">
    <property type="component" value="Unassembled WGS sequence"/>
</dbReference>
<dbReference type="EMBL" id="MU858352">
    <property type="protein sequence ID" value="KAK4206786.1"/>
    <property type="molecule type" value="Genomic_DNA"/>
</dbReference>
<keyword evidence="2" id="KW-0812">Transmembrane</keyword>
<feature type="compositionally biased region" description="Polar residues" evidence="1">
    <location>
        <begin position="18"/>
        <end position="29"/>
    </location>
</feature>
<keyword evidence="4" id="KW-1185">Reference proteome</keyword>
<feature type="region of interest" description="Disordered" evidence="1">
    <location>
        <begin position="1"/>
        <end position="29"/>
    </location>
</feature>
<feature type="region of interest" description="Disordered" evidence="1">
    <location>
        <begin position="172"/>
        <end position="204"/>
    </location>
</feature>
<proteinExistence type="predicted"/>
<name>A0AAN6XUC6_9PEZI</name>
<protein>
    <submittedName>
        <fullName evidence="3">Uncharacterized protein</fullName>
    </submittedName>
</protein>
<accession>A0AAN6XUC6</accession>
<reference evidence="3" key="1">
    <citation type="journal article" date="2023" name="Mol. Phylogenet. Evol.">
        <title>Genome-scale phylogeny and comparative genomics of the fungal order Sordariales.</title>
        <authorList>
            <person name="Hensen N."/>
            <person name="Bonometti L."/>
            <person name="Westerberg I."/>
            <person name="Brannstrom I.O."/>
            <person name="Guillou S."/>
            <person name="Cros-Aarteil S."/>
            <person name="Calhoun S."/>
            <person name="Haridas S."/>
            <person name="Kuo A."/>
            <person name="Mondo S."/>
            <person name="Pangilinan J."/>
            <person name="Riley R."/>
            <person name="LaButti K."/>
            <person name="Andreopoulos B."/>
            <person name="Lipzen A."/>
            <person name="Chen C."/>
            <person name="Yan M."/>
            <person name="Daum C."/>
            <person name="Ng V."/>
            <person name="Clum A."/>
            <person name="Steindorff A."/>
            <person name="Ohm R.A."/>
            <person name="Martin F."/>
            <person name="Silar P."/>
            <person name="Natvig D.O."/>
            <person name="Lalanne C."/>
            <person name="Gautier V."/>
            <person name="Ament-Velasquez S.L."/>
            <person name="Kruys A."/>
            <person name="Hutchinson M.I."/>
            <person name="Powell A.J."/>
            <person name="Barry K."/>
            <person name="Miller A.N."/>
            <person name="Grigoriev I.V."/>
            <person name="Debuchy R."/>
            <person name="Gladieux P."/>
            <person name="Hiltunen Thoren M."/>
            <person name="Johannesson H."/>
        </authorList>
    </citation>
    <scope>NUCLEOTIDE SEQUENCE</scope>
    <source>
        <strain evidence="3">PSN293</strain>
    </source>
</reference>
<feature type="compositionally biased region" description="Low complexity" evidence="1">
    <location>
        <begin position="173"/>
        <end position="189"/>
    </location>
</feature>
<dbReference type="AlphaFoldDB" id="A0AAN6XUC6"/>
<evidence type="ECO:0000256" key="2">
    <source>
        <dbReference type="SAM" id="Phobius"/>
    </source>
</evidence>
<organism evidence="3 4">
    <name type="scientific">Rhypophila decipiens</name>
    <dbReference type="NCBI Taxonomy" id="261697"/>
    <lineage>
        <taxon>Eukaryota</taxon>
        <taxon>Fungi</taxon>
        <taxon>Dikarya</taxon>
        <taxon>Ascomycota</taxon>
        <taxon>Pezizomycotina</taxon>
        <taxon>Sordariomycetes</taxon>
        <taxon>Sordariomycetidae</taxon>
        <taxon>Sordariales</taxon>
        <taxon>Naviculisporaceae</taxon>
        <taxon>Rhypophila</taxon>
    </lineage>
</organism>
<evidence type="ECO:0000313" key="3">
    <source>
        <dbReference type="EMBL" id="KAK4206786.1"/>
    </source>
</evidence>